<dbReference type="EMBL" id="SDGV01000017">
    <property type="protein sequence ID" value="THB60786.1"/>
    <property type="molecule type" value="Genomic_DNA"/>
</dbReference>
<dbReference type="InterPro" id="IPR008988">
    <property type="entry name" value="Transcriptional_repressor_C"/>
</dbReference>
<feature type="domain" description="Ferrous iron transporter FeoA-like" evidence="2">
    <location>
        <begin position="2"/>
        <end position="73"/>
    </location>
</feature>
<evidence type="ECO:0000313" key="4">
    <source>
        <dbReference type="Proteomes" id="UP000310506"/>
    </source>
</evidence>
<gene>
    <name evidence="3" type="ORF">ESZ54_07400</name>
</gene>
<dbReference type="InterPro" id="IPR052713">
    <property type="entry name" value="FeoA"/>
</dbReference>
<dbReference type="InterPro" id="IPR038157">
    <property type="entry name" value="FeoA_core_dom"/>
</dbReference>
<comment type="caution">
    <text evidence="3">The sequence shown here is derived from an EMBL/GenBank/DDBJ whole genome shotgun (WGS) entry which is preliminary data.</text>
</comment>
<name>A0A4S3B5P5_9ENTE</name>
<dbReference type="PANTHER" id="PTHR42954">
    <property type="entry name" value="FE(2+) TRANSPORT PROTEIN A"/>
    <property type="match status" value="1"/>
</dbReference>
<dbReference type="Gene3D" id="2.30.30.90">
    <property type="match status" value="2"/>
</dbReference>
<dbReference type="SUPFAM" id="SSF50037">
    <property type="entry name" value="C-terminal domain of transcriptional repressors"/>
    <property type="match status" value="2"/>
</dbReference>
<keyword evidence="1" id="KW-0408">Iron</keyword>
<dbReference type="RefSeq" id="WP_136137034.1">
    <property type="nucleotide sequence ID" value="NZ_SDGV01000017.1"/>
</dbReference>
<accession>A0A4S3B5P5</accession>
<dbReference type="OrthoDB" id="9811076at2"/>
<dbReference type="AlphaFoldDB" id="A0A4S3B5P5"/>
<dbReference type="SMART" id="SM00899">
    <property type="entry name" value="FeoA"/>
    <property type="match status" value="2"/>
</dbReference>
<evidence type="ECO:0000259" key="2">
    <source>
        <dbReference type="SMART" id="SM00899"/>
    </source>
</evidence>
<organism evidence="3 4">
    <name type="scientific">Vagococcus silagei</name>
    <dbReference type="NCBI Taxonomy" id="2508885"/>
    <lineage>
        <taxon>Bacteria</taxon>
        <taxon>Bacillati</taxon>
        <taxon>Bacillota</taxon>
        <taxon>Bacilli</taxon>
        <taxon>Lactobacillales</taxon>
        <taxon>Enterococcaceae</taxon>
        <taxon>Vagococcus</taxon>
    </lineage>
</organism>
<feature type="domain" description="Ferrous iron transporter FeoA-like" evidence="2">
    <location>
        <begin position="83"/>
        <end position="155"/>
    </location>
</feature>
<dbReference type="InterPro" id="IPR007167">
    <property type="entry name" value="Fe-transptr_FeoA-like"/>
</dbReference>
<evidence type="ECO:0000313" key="3">
    <source>
        <dbReference type="EMBL" id="THB60786.1"/>
    </source>
</evidence>
<reference evidence="3 4" key="1">
    <citation type="submission" date="2019-01" db="EMBL/GenBank/DDBJ databases">
        <title>Vagococcus silagei sp. nov. isolated from brewer's grain.</title>
        <authorList>
            <person name="Guu J.-R."/>
        </authorList>
    </citation>
    <scope>NUCLEOTIDE SEQUENCE [LARGE SCALE GENOMIC DNA]</scope>
    <source>
        <strain evidence="3 4">2B-2</strain>
    </source>
</reference>
<dbReference type="Proteomes" id="UP000310506">
    <property type="component" value="Unassembled WGS sequence"/>
</dbReference>
<sequence>MESLMSCSVNHMYEFVGFTGTESEEQHLRHLGLTEGTILHIIAKPDQQSLIIFFRQTRLGLDASIADKIKVVPKGVSALSSAIPLSETSIGQTTRVVKLLGTGSVKRRLMDMGLTKGTVITVRKYAPMGDPIEVTVRNYELTLRKAEAEMILVEKGGA</sequence>
<dbReference type="GO" id="GO:0046914">
    <property type="term" value="F:transition metal ion binding"/>
    <property type="evidence" value="ECO:0007669"/>
    <property type="project" value="InterPro"/>
</dbReference>
<dbReference type="PANTHER" id="PTHR42954:SF2">
    <property type="entry name" value="FE(2+) TRANSPORT PROTEIN A"/>
    <property type="match status" value="1"/>
</dbReference>
<dbReference type="Pfam" id="PF04023">
    <property type="entry name" value="FeoA"/>
    <property type="match status" value="2"/>
</dbReference>
<proteinExistence type="predicted"/>
<evidence type="ECO:0000256" key="1">
    <source>
        <dbReference type="ARBA" id="ARBA00023004"/>
    </source>
</evidence>
<keyword evidence="4" id="KW-1185">Reference proteome</keyword>
<protein>
    <submittedName>
        <fullName evidence="3">Ferrous iron transport protein A</fullName>
    </submittedName>
</protein>